<dbReference type="AlphaFoldDB" id="A0A0U1CXE2"/>
<dbReference type="Proteomes" id="UP000199601">
    <property type="component" value="Unassembled WGS sequence"/>
</dbReference>
<proteinExistence type="predicted"/>
<evidence type="ECO:0000313" key="3">
    <source>
        <dbReference type="Proteomes" id="UP000199601"/>
    </source>
</evidence>
<sequence length="299" mass="31968">MKFKRGLKPVAVQPTLRLADYYTGDLPSVESLKFPFGHADLIEPHMFLNDRIGDCAIAGSIEEVRLANALRGVTVNFTDQSAIENYSAITGYQPGPEIDDPHAPPNPTDQGTDVHELYDYRKNTGLVDADGARHQIVAYAGLTVGDFDELLVALSLFPSGVGIGIQVPDYCDAQFEAGQAWHLVRGRHAIEGQHYIPVVDAGSRTEAGLFTWGGHGGITAPFYRACNTVAAVALTKEMFTGDTSPTGVDFARLAADLQLLDTGPVMDKAPRGKRSGTRVSVDGVDQGSPDDSAAGEPIE</sequence>
<name>A0A0U1CXE2_9MYCO</name>
<protein>
    <submittedName>
        <fullName evidence="2">Uncharacterized protein</fullName>
    </submittedName>
</protein>
<feature type="region of interest" description="Disordered" evidence="1">
    <location>
        <begin position="264"/>
        <end position="299"/>
    </location>
</feature>
<gene>
    <name evidence="2" type="ORF">BN000_00660</name>
</gene>
<dbReference type="RefSeq" id="WP_090418418.1">
    <property type="nucleotide sequence ID" value="NZ_CTEC01000001.1"/>
</dbReference>
<evidence type="ECO:0000313" key="2">
    <source>
        <dbReference type="EMBL" id="CQD03831.1"/>
    </source>
</evidence>
<organism evidence="2 3">
    <name type="scientific">Mycobacterium europaeum</name>
    <dbReference type="NCBI Taxonomy" id="761804"/>
    <lineage>
        <taxon>Bacteria</taxon>
        <taxon>Bacillati</taxon>
        <taxon>Actinomycetota</taxon>
        <taxon>Actinomycetes</taxon>
        <taxon>Mycobacteriales</taxon>
        <taxon>Mycobacteriaceae</taxon>
        <taxon>Mycobacterium</taxon>
        <taxon>Mycobacterium simiae complex</taxon>
    </lineage>
</organism>
<reference evidence="3" key="1">
    <citation type="submission" date="2015-03" db="EMBL/GenBank/DDBJ databases">
        <authorList>
            <person name="Urmite Genomes"/>
        </authorList>
    </citation>
    <scope>NUCLEOTIDE SEQUENCE [LARGE SCALE GENOMIC DNA]</scope>
    <source>
        <strain evidence="3">CSUR P1344</strain>
    </source>
</reference>
<feature type="region of interest" description="Disordered" evidence="1">
    <location>
        <begin position="93"/>
        <end position="112"/>
    </location>
</feature>
<keyword evidence="3" id="KW-1185">Reference proteome</keyword>
<evidence type="ECO:0000256" key="1">
    <source>
        <dbReference type="SAM" id="MobiDB-lite"/>
    </source>
</evidence>
<accession>A0A0U1CXE2</accession>
<dbReference type="EMBL" id="CTEC01000001">
    <property type="protein sequence ID" value="CQD03831.1"/>
    <property type="molecule type" value="Genomic_DNA"/>
</dbReference>